<dbReference type="OrthoDB" id="121932at2759"/>
<dbReference type="PANTHER" id="PTHR28605:SF1">
    <property type="entry name" value="CHROMOSOME TRANSMISSION FIDELITY FACTOR 8"/>
    <property type="match status" value="1"/>
</dbReference>
<evidence type="ECO:0000256" key="3">
    <source>
        <dbReference type="ARBA" id="ARBA00023125"/>
    </source>
</evidence>
<evidence type="ECO:0000256" key="6">
    <source>
        <dbReference type="ARBA" id="ARBA00038447"/>
    </source>
</evidence>
<comment type="caution">
    <text evidence="8">The sequence shown here is derived from an EMBL/GenBank/DDBJ whole genome shotgun (WGS) entry which is preliminary data.</text>
</comment>
<dbReference type="PANTHER" id="PTHR28605">
    <property type="entry name" value="CTF8, CHROMOSOME TRANSMISSION FIDELITY FACTOR 8 HOMOLOG (S. CEREVISIAE)"/>
    <property type="match status" value="1"/>
</dbReference>
<dbReference type="AlphaFoldDB" id="G7DXH7"/>
<dbReference type="HOGENOM" id="CLU_066293_2_0_1"/>
<evidence type="ECO:0008006" key="10">
    <source>
        <dbReference type="Google" id="ProtNLM"/>
    </source>
</evidence>
<evidence type="ECO:0000256" key="5">
    <source>
        <dbReference type="ARBA" id="ARBA00023306"/>
    </source>
</evidence>
<evidence type="ECO:0000256" key="2">
    <source>
        <dbReference type="ARBA" id="ARBA00022705"/>
    </source>
</evidence>
<evidence type="ECO:0000256" key="7">
    <source>
        <dbReference type="SAM" id="MobiDB-lite"/>
    </source>
</evidence>
<dbReference type="Proteomes" id="UP000009131">
    <property type="component" value="Unassembled WGS sequence"/>
</dbReference>
<dbReference type="GO" id="GO:0007064">
    <property type="term" value="P:mitotic sister chromatid cohesion"/>
    <property type="evidence" value="ECO:0007669"/>
    <property type="project" value="InterPro"/>
</dbReference>
<keyword evidence="3" id="KW-0238">DNA-binding</keyword>
<dbReference type="Pfam" id="PF09696">
    <property type="entry name" value="Ctf8"/>
    <property type="match status" value="1"/>
</dbReference>
<dbReference type="GO" id="GO:0031390">
    <property type="term" value="C:Ctf18 RFC-like complex"/>
    <property type="evidence" value="ECO:0007669"/>
    <property type="project" value="InterPro"/>
</dbReference>
<keyword evidence="4" id="KW-0539">Nucleus</keyword>
<evidence type="ECO:0000256" key="1">
    <source>
        <dbReference type="ARBA" id="ARBA00004123"/>
    </source>
</evidence>
<dbReference type="RefSeq" id="XP_014569850.1">
    <property type="nucleotide sequence ID" value="XM_014714364.1"/>
</dbReference>
<sequence>MRLPLSISLDHQSDPKAPFTLQADTGEIFLIEMQGTLETEVDDELVNDPTLRDGQKIGTLDLSDPARPSLLIGHHRLVGSFANLERPLAILRHTIPPSDPDSDDGLDPQGERASKKRKTADGDFEPTAVVATSSSPETFRKVVDQTPLRDNKLRSIIQPSSSAQRTPATPFTVSELKRGKHEIVGMLYRRILFTKRPEPVLIASP</sequence>
<evidence type="ECO:0000256" key="4">
    <source>
        <dbReference type="ARBA" id="ARBA00023242"/>
    </source>
</evidence>
<dbReference type="EMBL" id="BABT02000061">
    <property type="protein sequence ID" value="GAA95287.1"/>
    <property type="molecule type" value="Genomic_DNA"/>
</dbReference>
<keyword evidence="9" id="KW-1185">Reference proteome</keyword>
<dbReference type="eggNOG" id="ENOG502SBIQ">
    <property type="taxonomic scope" value="Eukaryota"/>
</dbReference>
<proteinExistence type="inferred from homology"/>
<evidence type="ECO:0000313" key="9">
    <source>
        <dbReference type="Proteomes" id="UP000009131"/>
    </source>
</evidence>
<dbReference type="GO" id="GO:0006260">
    <property type="term" value="P:DNA replication"/>
    <property type="evidence" value="ECO:0007669"/>
    <property type="project" value="UniProtKB-KW"/>
</dbReference>
<dbReference type="InParanoid" id="G7DXH7"/>
<keyword evidence="5" id="KW-0131">Cell cycle</keyword>
<dbReference type="STRING" id="764103.G7DXH7"/>
<reference evidence="8 9" key="2">
    <citation type="journal article" date="2012" name="Open Biol.">
        <title>Characteristics of nucleosomes and linker DNA regions on the genome of the basidiomycete Mixia osmundae revealed by mono- and dinucleosome mapping.</title>
        <authorList>
            <person name="Nishida H."/>
            <person name="Kondo S."/>
            <person name="Matsumoto T."/>
            <person name="Suzuki Y."/>
            <person name="Yoshikawa H."/>
            <person name="Taylor T.D."/>
            <person name="Sugiyama J."/>
        </authorList>
    </citation>
    <scope>NUCLEOTIDE SEQUENCE [LARGE SCALE GENOMIC DNA]</scope>
    <source>
        <strain evidence="9">CBS 9802 / IAM 14324 / JCM 22182 / KY 12970</strain>
    </source>
</reference>
<comment type="subcellular location">
    <subcellularLocation>
        <location evidence="1">Nucleus</location>
    </subcellularLocation>
</comment>
<dbReference type="InterPro" id="IPR018607">
    <property type="entry name" value="Ctf8"/>
</dbReference>
<evidence type="ECO:0000313" key="8">
    <source>
        <dbReference type="EMBL" id="GAA95287.1"/>
    </source>
</evidence>
<protein>
    <recommendedName>
        <fullName evidence="10">Chromosome transmission fidelity protein 8</fullName>
    </recommendedName>
</protein>
<comment type="similarity">
    <text evidence="6">Belongs to the CTF8 family.</text>
</comment>
<organism evidence="8 9">
    <name type="scientific">Mixia osmundae (strain CBS 9802 / IAM 14324 / JCM 22182 / KY 12970)</name>
    <dbReference type="NCBI Taxonomy" id="764103"/>
    <lineage>
        <taxon>Eukaryota</taxon>
        <taxon>Fungi</taxon>
        <taxon>Dikarya</taxon>
        <taxon>Basidiomycota</taxon>
        <taxon>Pucciniomycotina</taxon>
        <taxon>Mixiomycetes</taxon>
        <taxon>Mixiales</taxon>
        <taxon>Mixiaceae</taxon>
        <taxon>Mixia</taxon>
    </lineage>
</organism>
<feature type="region of interest" description="Disordered" evidence="7">
    <location>
        <begin position="93"/>
        <end position="124"/>
    </location>
</feature>
<reference evidence="8 9" key="1">
    <citation type="journal article" date="2011" name="J. Gen. Appl. Microbiol.">
        <title>Draft genome sequencing of the enigmatic basidiomycete Mixia osmundae.</title>
        <authorList>
            <person name="Nishida H."/>
            <person name="Nagatsuka Y."/>
            <person name="Sugiyama J."/>
        </authorList>
    </citation>
    <scope>NUCLEOTIDE SEQUENCE [LARGE SCALE GENOMIC DNA]</scope>
    <source>
        <strain evidence="9">CBS 9802 / IAM 14324 / JCM 22182 / KY 12970</strain>
    </source>
</reference>
<gene>
    <name evidence="8" type="primary">Mo01943</name>
    <name evidence="8" type="ORF">E5Q_01943</name>
</gene>
<name>G7DXH7_MIXOS</name>
<keyword evidence="2" id="KW-0235">DNA replication</keyword>
<dbReference type="GO" id="GO:0003677">
    <property type="term" value="F:DNA binding"/>
    <property type="evidence" value="ECO:0007669"/>
    <property type="project" value="UniProtKB-KW"/>
</dbReference>
<accession>G7DXH7</accession>